<evidence type="ECO:0000256" key="5">
    <source>
        <dbReference type="ARBA" id="ARBA00023237"/>
    </source>
</evidence>
<keyword evidence="10" id="KW-1185">Reference proteome</keyword>
<dbReference type="AlphaFoldDB" id="A0A420AQY8"/>
<dbReference type="EMBL" id="RAPY01000004">
    <property type="protein sequence ID" value="RKE46879.1"/>
    <property type="molecule type" value="Genomic_DNA"/>
</dbReference>
<dbReference type="PROSITE" id="PS51257">
    <property type="entry name" value="PROKAR_LIPOPROTEIN"/>
    <property type="match status" value="1"/>
</dbReference>
<proteinExistence type="inferred from homology"/>
<comment type="subcellular location">
    <subcellularLocation>
        <location evidence="1">Cell outer membrane</location>
    </subcellularLocation>
</comment>
<dbReference type="Pfam" id="PF07980">
    <property type="entry name" value="SusD_RagB"/>
    <property type="match status" value="1"/>
</dbReference>
<organism evidence="9 10">
    <name type="scientific">Sphingobacterium detergens</name>
    <dbReference type="NCBI Taxonomy" id="1145106"/>
    <lineage>
        <taxon>Bacteria</taxon>
        <taxon>Pseudomonadati</taxon>
        <taxon>Bacteroidota</taxon>
        <taxon>Sphingobacteriia</taxon>
        <taxon>Sphingobacteriales</taxon>
        <taxon>Sphingobacteriaceae</taxon>
        <taxon>Sphingobacterium</taxon>
    </lineage>
</organism>
<dbReference type="OrthoDB" id="729505at2"/>
<feature type="domain" description="RagB/SusD" evidence="7">
    <location>
        <begin position="379"/>
        <end position="472"/>
    </location>
</feature>
<comment type="similarity">
    <text evidence="2">Belongs to the SusD family.</text>
</comment>
<evidence type="ECO:0000259" key="8">
    <source>
        <dbReference type="Pfam" id="PF14322"/>
    </source>
</evidence>
<keyword evidence="3" id="KW-0732">Signal</keyword>
<dbReference type="Pfam" id="PF14322">
    <property type="entry name" value="SusD-like_3"/>
    <property type="match status" value="1"/>
</dbReference>
<accession>A0A420AQY8</accession>
<evidence type="ECO:0000313" key="10">
    <source>
        <dbReference type="Proteomes" id="UP000286246"/>
    </source>
</evidence>
<comment type="caution">
    <text evidence="9">The sequence shown here is derived from an EMBL/GenBank/DDBJ whole genome shotgun (WGS) entry which is preliminary data.</text>
</comment>
<evidence type="ECO:0000256" key="3">
    <source>
        <dbReference type="ARBA" id="ARBA00022729"/>
    </source>
</evidence>
<dbReference type="RefSeq" id="WP_120260727.1">
    <property type="nucleotide sequence ID" value="NZ_RAPY01000004.1"/>
</dbReference>
<feature type="region of interest" description="Disordered" evidence="6">
    <location>
        <begin position="171"/>
        <end position="191"/>
    </location>
</feature>
<gene>
    <name evidence="9" type="ORF">DFQ12_4037</name>
</gene>
<name>A0A420AQY8_SPHD1</name>
<sequence>MKKIIYLALGLVSISTFSCNKYLDVKPIGQLIPSKVEDLENLLNNTNTISSFYADNNRGCFYAFMGDNLTISENQAIYLYKSTHPNVDRWAAFKFYYPYTNPIDPQYTWEWAIYRAVGIFNIAIDEVSNLKGENSDLGKIIVAQAKAGRAWSYLVGGLGYGPMYDPEGKNDQKVLPYRTTGSPNTPNPSLASTNEIMDLAEKDLLDALTGAPNTVGNPTRASKPAVNALLAQLYMFKRDWTKMSKYANDAWAQAIAAKGNTDNLIYNLNKFSYRQDPNASPPAGTDAEVGLELLGEDNLLKQTYNREQLFYRPTPYSYSPYPSEEFINLFDKNADRRYKLFMLKTLGYSVVEGGVKHDDGVRLKYYRDNKMIASQGITYPELLLIKAEANARLNQLGQALSDLNMLRKYRYSGANTDLQNGGAFSQDQLLEEILKERRREMQLGTYQRTFDIKRLALDKGKPWSKTQVIHTIGNKSYKADVISKFFTLQINNPTILANPSWNLQPNSDPYLPAGLN</sequence>
<dbReference type="GO" id="GO:0009279">
    <property type="term" value="C:cell outer membrane"/>
    <property type="evidence" value="ECO:0007669"/>
    <property type="project" value="UniProtKB-SubCell"/>
</dbReference>
<dbReference type="InterPro" id="IPR033985">
    <property type="entry name" value="SusD-like_N"/>
</dbReference>
<keyword evidence="4" id="KW-0472">Membrane</keyword>
<dbReference type="Proteomes" id="UP000286246">
    <property type="component" value="Unassembled WGS sequence"/>
</dbReference>
<keyword evidence="5" id="KW-0998">Cell outer membrane</keyword>
<dbReference type="InterPro" id="IPR011990">
    <property type="entry name" value="TPR-like_helical_dom_sf"/>
</dbReference>
<protein>
    <submittedName>
        <fullName evidence="9">SusD-like starch-binding protein associating with outer membrane</fullName>
    </submittedName>
</protein>
<evidence type="ECO:0000256" key="4">
    <source>
        <dbReference type="ARBA" id="ARBA00023136"/>
    </source>
</evidence>
<evidence type="ECO:0000256" key="1">
    <source>
        <dbReference type="ARBA" id="ARBA00004442"/>
    </source>
</evidence>
<reference evidence="9 10" key="1">
    <citation type="submission" date="2018-09" db="EMBL/GenBank/DDBJ databases">
        <title>Genomic Encyclopedia of Type Strains, Phase III (KMG-III): the genomes of soil and plant-associated and newly described type strains.</title>
        <authorList>
            <person name="Whitman W."/>
        </authorList>
    </citation>
    <scope>NUCLEOTIDE SEQUENCE [LARGE SCALE GENOMIC DNA]</scope>
    <source>
        <strain evidence="9 10">CECT 7938</strain>
    </source>
</reference>
<dbReference type="SUPFAM" id="SSF48452">
    <property type="entry name" value="TPR-like"/>
    <property type="match status" value="1"/>
</dbReference>
<dbReference type="Gene3D" id="1.25.40.390">
    <property type="match status" value="1"/>
</dbReference>
<feature type="domain" description="SusD-like N-terminal" evidence="8">
    <location>
        <begin position="21"/>
        <end position="235"/>
    </location>
</feature>
<dbReference type="InterPro" id="IPR012944">
    <property type="entry name" value="SusD_RagB_dom"/>
</dbReference>
<evidence type="ECO:0000313" key="9">
    <source>
        <dbReference type="EMBL" id="RKE46879.1"/>
    </source>
</evidence>
<feature type="compositionally biased region" description="Polar residues" evidence="6">
    <location>
        <begin position="179"/>
        <end position="191"/>
    </location>
</feature>
<evidence type="ECO:0000256" key="2">
    <source>
        <dbReference type="ARBA" id="ARBA00006275"/>
    </source>
</evidence>
<evidence type="ECO:0000259" key="7">
    <source>
        <dbReference type="Pfam" id="PF07980"/>
    </source>
</evidence>
<evidence type="ECO:0000256" key="6">
    <source>
        <dbReference type="SAM" id="MobiDB-lite"/>
    </source>
</evidence>